<feature type="domain" description="PHD-type" evidence="7">
    <location>
        <begin position="281"/>
        <end position="331"/>
    </location>
</feature>
<keyword evidence="9" id="KW-1185">Reference proteome</keyword>
<dbReference type="RefSeq" id="XP_014670943.1">
    <property type="nucleotide sequence ID" value="XM_014815457.1"/>
</dbReference>
<dbReference type="InterPro" id="IPR013083">
    <property type="entry name" value="Znf_RING/FYVE/PHD"/>
</dbReference>
<feature type="domain" description="FHA" evidence="6">
    <location>
        <begin position="741"/>
        <end position="795"/>
    </location>
</feature>
<organism evidence="9 10">
    <name type="scientific">Priapulus caudatus</name>
    <name type="common">Priapulid worm</name>
    <dbReference type="NCBI Taxonomy" id="37621"/>
    <lineage>
        <taxon>Eukaryota</taxon>
        <taxon>Metazoa</taxon>
        <taxon>Ecdysozoa</taxon>
        <taxon>Scalidophora</taxon>
        <taxon>Priapulida</taxon>
        <taxon>Priapulimorpha</taxon>
        <taxon>Priapulimorphida</taxon>
        <taxon>Priapulidae</taxon>
        <taxon>Priapulus</taxon>
    </lineage>
</organism>
<dbReference type="PROSITE" id="PS50081">
    <property type="entry name" value="ZF_DAG_PE_2"/>
    <property type="match status" value="1"/>
</dbReference>
<feature type="region of interest" description="Disordered" evidence="5">
    <location>
        <begin position="25"/>
        <end position="45"/>
    </location>
</feature>
<dbReference type="SUPFAM" id="SSF49879">
    <property type="entry name" value="SMAD/FHA domain"/>
    <property type="match status" value="1"/>
</dbReference>
<evidence type="ECO:0000313" key="9">
    <source>
        <dbReference type="Proteomes" id="UP000695022"/>
    </source>
</evidence>
<dbReference type="SMART" id="SM00249">
    <property type="entry name" value="PHD"/>
    <property type="match status" value="2"/>
</dbReference>
<dbReference type="InterPro" id="IPR019787">
    <property type="entry name" value="Znf_PHD-finger"/>
</dbReference>
<sequence length="910" mass="99344">MASAVYDLDAKGGLMEQIQAMVAPPMSEEAQKKMKRQERSHRPRYRPGRAVNRDCCDSCKEGGDLICCDRCPASFHLQCHDPPLEEEDLPLGEWLCYRCKVTPVVVEDDTLSTCSTTSRSSTKTKSKDKNGNNPALELDLSNSMDKVKSKVMHRHQEKMMDRLSDARDKAGDNKCESHATERKPPKERASERIAQMQLEKCLQEKAAAQEPPEEEEEDDSPLGMLIRAAKLRNPRQFDLPGHLTCTASIPGTYKPRMSCSNGRLKKLPHEFDNNGLVPLPAKVCFMCNKSCRVGALLQCDYCPLLFHLDCLDPPLPCMPTGRWMCPNHAEHAVDEHVLWSCSLTERVKLWNKYCGPVNQHSIKIDFLKKIHRKHPPFRYKVKHSGRPGVKVPQSIKDHYHTPPPSLPRAMHNMDTSPLQVPACSTDDLSARLSLEEQEQWLSSVVYLQSSIAHYLAQKQLSRCEAKPVASCAVAPPSSPCDQQKSNGGEPVLVNGTLPPDASSSSPPGAPPKLRPASVSLLPNSDGSTGDRTRVEAGGAAAANIPGKQVPMVANSAVPPTLKTPTQPNQIQGVATRLLPSATPKVSAGSSASVLSSTRVATVAPQAQPGRLQTRVQTTLPSGTRVVTVTTPGQGKINLSGSSMPQKMNIAGALSSSPAILNLNKQLQASIEGIGDVELGRLDERLVQILAWQRLQQLLPQKSAPKNGATTASLESSKVQARAMVCPLTGKGQPHSMVYRSLSIGTGADMDLCLTSYGHCNFISAKHACIFYDETTKHYELLNYSEHGTTVDNVLYSCDFSEKPYVVAATSSLVQDVRQAIKRGQRRKRKLVEQEEAGRKEQVTKRLTMSAPSSEIRKPCSCKGSSSSLIGGSGAGWEGTALLHHGSYIKCGCLQFVFSITDYATKEMGDQ</sequence>
<dbReference type="PROSITE" id="PS50016">
    <property type="entry name" value="ZF_PHD_2"/>
    <property type="match status" value="2"/>
</dbReference>
<evidence type="ECO:0000256" key="3">
    <source>
        <dbReference type="ARBA" id="ARBA00022833"/>
    </source>
</evidence>
<accession>A0ABM1EFH2</accession>
<dbReference type="CDD" id="cd15533">
    <property type="entry name" value="PHD1_PHF12"/>
    <property type="match status" value="1"/>
</dbReference>
<evidence type="ECO:0000313" key="10">
    <source>
        <dbReference type="RefSeq" id="XP_014670943.1"/>
    </source>
</evidence>
<gene>
    <name evidence="10" type="primary">LOC106811743</name>
</gene>
<dbReference type="InterPro" id="IPR000253">
    <property type="entry name" value="FHA_dom"/>
</dbReference>
<feature type="compositionally biased region" description="Basic residues" evidence="5">
    <location>
        <begin position="33"/>
        <end position="45"/>
    </location>
</feature>
<dbReference type="InterPro" id="IPR002219">
    <property type="entry name" value="PKC_DAG/PE"/>
</dbReference>
<keyword evidence="3" id="KW-0862">Zinc</keyword>
<dbReference type="Pfam" id="PF00628">
    <property type="entry name" value="PHD"/>
    <property type="match status" value="2"/>
</dbReference>
<evidence type="ECO:0000259" key="6">
    <source>
        <dbReference type="PROSITE" id="PS50006"/>
    </source>
</evidence>
<keyword evidence="2 4" id="KW-0863">Zinc-finger</keyword>
<feature type="domain" description="Phorbol-ester/DAG-type" evidence="8">
    <location>
        <begin position="268"/>
        <end position="317"/>
    </location>
</feature>
<dbReference type="PANTHER" id="PTHR46309:SF1">
    <property type="entry name" value="PHD FINGER PROTEIN 12"/>
    <property type="match status" value="1"/>
</dbReference>
<feature type="compositionally biased region" description="Low complexity" evidence="5">
    <location>
        <begin position="113"/>
        <end position="123"/>
    </location>
</feature>
<dbReference type="SUPFAM" id="SSF57903">
    <property type="entry name" value="FYVE/PHD zinc finger"/>
    <property type="match status" value="2"/>
</dbReference>
<dbReference type="GeneID" id="106811743"/>
<dbReference type="PROSITE" id="PS50006">
    <property type="entry name" value="FHA_DOMAIN"/>
    <property type="match status" value="1"/>
</dbReference>
<dbReference type="CDD" id="cd15534">
    <property type="entry name" value="PHD2_PHF12_Rco1"/>
    <property type="match status" value="1"/>
</dbReference>
<dbReference type="InterPro" id="IPR019786">
    <property type="entry name" value="Zinc_finger_PHD-type_CS"/>
</dbReference>
<dbReference type="InterPro" id="IPR031966">
    <property type="entry name" value="PHF12_MRG-bd"/>
</dbReference>
<dbReference type="Gene3D" id="2.60.200.20">
    <property type="match status" value="1"/>
</dbReference>
<dbReference type="InterPro" id="IPR001965">
    <property type="entry name" value="Znf_PHD"/>
</dbReference>
<feature type="region of interest" description="Disordered" evidence="5">
    <location>
        <begin position="474"/>
        <end position="533"/>
    </location>
</feature>
<feature type="domain" description="PHD-type" evidence="7">
    <location>
        <begin position="53"/>
        <end position="102"/>
    </location>
</feature>
<dbReference type="InterPro" id="IPR038098">
    <property type="entry name" value="PHF12_MRG-bd_sf"/>
</dbReference>
<dbReference type="PROSITE" id="PS01359">
    <property type="entry name" value="ZF_PHD_1"/>
    <property type="match status" value="1"/>
</dbReference>
<evidence type="ECO:0000259" key="7">
    <source>
        <dbReference type="PROSITE" id="PS50016"/>
    </source>
</evidence>
<evidence type="ECO:0000256" key="2">
    <source>
        <dbReference type="ARBA" id="ARBA00022771"/>
    </source>
</evidence>
<evidence type="ECO:0000259" key="8">
    <source>
        <dbReference type="PROSITE" id="PS50081"/>
    </source>
</evidence>
<feature type="region of interest" description="Disordered" evidence="5">
    <location>
        <begin position="113"/>
        <end position="191"/>
    </location>
</feature>
<dbReference type="Gene3D" id="6.10.20.60">
    <property type="entry name" value="PHD finger protein 12"/>
    <property type="match status" value="1"/>
</dbReference>
<dbReference type="InterPro" id="IPR011011">
    <property type="entry name" value="Znf_FYVE_PHD"/>
</dbReference>
<feature type="compositionally biased region" description="Basic and acidic residues" evidence="5">
    <location>
        <begin position="157"/>
        <end position="191"/>
    </location>
</feature>
<reference evidence="10" key="1">
    <citation type="submission" date="2025-08" db="UniProtKB">
        <authorList>
            <consortium name="RefSeq"/>
        </authorList>
    </citation>
    <scope>IDENTIFICATION</scope>
</reference>
<dbReference type="InterPro" id="IPR008984">
    <property type="entry name" value="SMAD_FHA_dom_sf"/>
</dbReference>
<dbReference type="PANTHER" id="PTHR46309">
    <property type="entry name" value="PHD FINGER PROTEIN 12"/>
    <property type="match status" value="1"/>
</dbReference>
<evidence type="ECO:0000256" key="4">
    <source>
        <dbReference type="PROSITE-ProRule" id="PRU00146"/>
    </source>
</evidence>
<dbReference type="Pfam" id="PF16737">
    <property type="entry name" value="PHF12_MRG_bd"/>
    <property type="match status" value="1"/>
</dbReference>
<name>A0ABM1EFH2_PRICU</name>
<dbReference type="InterPro" id="IPR042163">
    <property type="entry name" value="PHF12"/>
</dbReference>
<proteinExistence type="predicted"/>
<keyword evidence="1" id="KW-0479">Metal-binding</keyword>
<evidence type="ECO:0000256" key="5">
    <source>
        <dbReference type="SAM" id="MobiDB-lite"/>
    </source>
</evidence>
<dbReference type="Proteomes" id="UP000695022">
    <property type="component" value="Unplaced"/>
</dbReference>
<protein>
    <submittedName>
        <fullName evidence="10">PHD finger protein 12-like isoform X1</fullName>
    </submittedName>
</protein>
<dbReference type="CDD" id="cd22703">
    <property type="entry name" value="FHA_PHF12"/>
    <property type="match status" value="1"/>
</dbReference>
<evidence type="ECO:0000256" key="1">
    <source>
        <dbReference type="ARBA" id="ARBA00022723"/>
    </source>
</evidence>
<dbReference type="Gene3D" id="3.30.40.10">
    <property type="entry name" value="Zinc/RING finger domain, C3HC4 (zinc finger)"/>
    <property type="match status" value="2"/>
</dbReference>